<keyword evidence="2" id="KW-1133">Transmembrane helix</keyword>
<feature type="compositionally biased region" description="Pro residues" evidence="1">
    <location>
        <begin position="486"/>
        <end position="495"/>
    </location>
</feature>
<accession>A0A7K0CGM0</accession>
<feature type="transmembrane region" description="Helical" evidence="2">
    <location>
        <begin position="385"/>
        <end position="411"/>
    </location>
</feature>
<feature type="region of interest" description="Disordered" evidence="1">
    <location>
        <begin position="478"/>
        <end position="505"/>
    </location>
</feature>
<dbReference type="OrthoDB" id="136948at2"/>
<dbReference type="Proteomes" id="UP000466345">
    <property type="component" value="Unassembled WGS sequence"/>
</dbReference>
<reference evidence="3 4" key="1">
    <citation type="submission" date="2019-10" db="EMBL/GenBank/DDBJ databases">
        <title>Streptomyces smaragdinus sp. nov. and Streptomyces fabii sp. nov., isolated from the gut of fungus growing-termite Macrotermes natalensis.</title>
        <authorList>
            <person name="Schwitalla J."/>
            <person name="Benndorf R."/>
            <person name="Martin K."/>
            <person name="De Beer W."/>
            <person name="Kaster A.-K."/>
            <person name="Vollmers J."/>
            <person name="Poulsen M."/>
            <person name="Beemelmanns C."/>
        </authorList>
    </citation>
    <scope>NUCLEOTIDE SEQUENCE [LARGE SCALE GENOMIC DNA]</scope>
    <source>
        <strain evidence="3 4">RB5</strain>
    </source>
</reference>
<dbReference type="RefSeq" id="WP_153452223.1">
    <property type="nucleotide sequence ID" value="NZ_WEGJ01000007.1"/>
</dbReference>
<protein>
    <submittedName>
        <fullName evidence="3">Uncharacterized protein</fullName>
    </submittedName>
</protein>
<dbReference type="EMBL" id="WEGJ01000007">
    <property type="protein sequence ID" value="MQY12621.1"/>
    <property type="molecule type" value="Genomic_DNA"/>
</dbReference>
<dbReference type="AlphaFoldDB" id="A0A7K0CGM0"/>
<evidence type="ECO:0000313" key="3">
    <source>
        <dbReference type="EMBL" id="MQY12621.1"/>
    </source>
</evidence>
<keyword evidence="4" id="KW-1185">Reference proteome</keyword>
<evidence type="ECO:0000313" key="4">
    <source>
        <dbReference type="Proteomes" id="UP000466345"/>
    </source>
</evidence>
<evidence type="ECO:0000256" key="1">
    <source>
        <dbReference type="SAM" id="MobiDB-lite"/>
    </source>
</evidence>
<keyword evidence="2" id="KW-0812">Transmembrane</keyword>
<feature type="compositionally biased region" description="Basic and acidic residues" evidence="1">
    <location>
        <begin position="496"/>
        <end position="505"/>
    </location>
</feature>
<comment type="caution">
    <text evidence="3">The sequence shown here is derived from an EMBL/GenBank/DDBJ whole genome shotgun (WGS) entry which is preliminary data.</text>
</comment>
<keyword evidence="2" id="KW-0472">Membrane</keyword>
<proteinExistence type="predicted"/>
<gene>
    <name evidence="3" type="ORF">SRB5_27570</name>
</gene>
<organism evidence="3 4">
    <name type="scientific">Streptomyces smaragdinus</name>
    <dbReference type="NCBI Taxonomy" id="2585196"/>
    <lineage>
        <taxon>Bacteria</taxon>
        <taxon>Bacillati</taxon>
        <taxon>Actinomycetota</taxon>
        <taxon>Actinomycetes</taxon>
        <taxon>Kitasatosporales</taxon>
        <taxon>Streptomycetaceae</taxon>
        <taxon>Streptomyces</taxon>
    </lineage>
</organism>
<name>A0A7K0CGM0_9ACTN</name>
<sequence length="505" mass="55790">MDHPYALRAPWYVRERDRLTPFDADARRPALQKYGGADFVDRLLADPRDSLRFLPEDRWGFPVTVPKGGRGSGRLRFVDQAMVLSPLRKLYQPLHSRFYAVVVELFCDEPGLPRPGQVEGVDLSFVVRRERTEVADAQALRELARSLTDSLYRAQYPSPVPSAVPDTDDLDDVAFAGTAARLPLTPEQRQLLERVRPRRIVEAWVTGPAGTGGWRAVDDQAPPALLDGELELPMYQLPPREGDCAPARSRSLWFGVVPTHAADVDDQGRPRLDDRTVYRVRCLARRHPGPGHEHCPDRLFWSEPTLPYRVAPHMDPDGTKNHRVTITMPDFRAVAARAGRPPGPGGVEIVQPPGSQLRMNASGFPPTPSAGLGLTTSRCTFALEIFVIVSMFVFSLFLPVVVFVFQLWWLLILRFCLPSEATALAQLEAYFDGGGTLEAMSAELRAELDEVMETVDAAGQLADVPLFDDDPTQVGDLVRGLDPGKAVPPAPPVPEGKPDDPLCPP</sequence>
<evidence type="ECO:0000256" key="2">
    <source>
        <dbReference type="SAM" id="Phobius"/>
    </source>
</evidence>